<dbReference type="EMBL" id="KD160169">
    <property type="protein sequence ID" value="EMS56291.1"/>
    <property type="molecule type" value="Genomic_DNA"/>
</dbReference>
<dbReference type="PANTHER" id="PTHR26312">
    <property type="entry name" value="TETRATRICOPEPTIDE REPEAT PROTEIN 5"/>
    <property type="match status" value="1"/>
</dbReference>
<dbReference type="InterPro" id="IPR011990">
    <property type="entry name" value="TPR-like_helical_dom_sf"/>
</dbReference>
<sequence>MAASSYSIRALMAFTSLARDNLGNAYLTSFFASGAWDKARLHHSIKAYQNAEKDETMKLNPDLYYNCATAYKYLENYESALRGFEAAALKDPALRADIEVQKIINLLDKLENATKFQLAHNSYLLSVSNTSLRSPWRMRQWNKILQWQLQQWQSHQSKESSLEAVVEEIGSCRCRGGQVKLFHKKATISILSGGLNKTVAVVCKVVLWIRHDDDAPLTFGII</sequence>
<dbReference type="AlphaFoldDB" id="M7Z9I6"/>
<protein>
    <submittedName>
        <fullName evidence="1">Tetratricopeptide repeat protein 5</fullName>
    </submittedName>
</protein>
<dbReference type="InterPro" id="IPR019734">
    <property type="entry name" value="TPR_rpt"/>
</dbReference>
<dbReference type="SUPFAM" id="SSF48452">
    <property type="entry name" value="TPR-like"/>
    <property type="match status" value="1"/>
</dbReference>
<name>M7Z9I6_TRIUA</name>
<dbReference type="STRING" id="4572.M7Z9I6"/>
<reference evidence="1" key="1">
    <citation type="journal article" date="2013" name="Nature">
        <title>Draft genome of the wheat A-genome progenitor Triticum urartu.</title>
        <authorList>
            <person name="Ling H.Q."/>
            <person name="Zhao S."/>
            <person name="Liu D."/>
            <person name="Wang J."/>
            <person name="Sun H."/>
            <person name="Zhang C."/>
            <person name="Fan H."/>
            <person name="Li D."/>
            <person name="Dong L."/>
            <person name="Tao Y."/>
            <person name="Gao C."/>
            <person name="Wu H."/>
            <person name="Li Y."/>
            <person name="Cui Y."/>
            <person name="Guo X."/>
            <person name="Zheng S."/>
            <person name="Wang B."/>
            <person name="Yu K."/>
            <person name="Liang Q."/>
            <person name="Yang W."/>
            <person name="Lou X."/>
            <person name="Chen J."/>
            <person name="Feng M."/>
            <person name="Jian J."/>
            <person name="Zhang X."/>
            <person name="Luo G."/>
            <person name="Jiang Y."/>
            <person name="Liu J."/>
            <person name="Wang Z."/>
            <person name="Sha Y."/>
            <person name="Zhang B."/>
            <person name="Wu H."/>
            <person name="Tang D."/>
            <person name="Shen Q."/>
            <person name="Xue P."/>
            <person name="Zou S."/>
            <person name="Wang X."/>
            <person name="Liu X."/>
            <person name="Wang F."/>
            <person name="Yang Y."/>
            <person name="An X."/>
            <person name="Dong Z."/>
            <person name="Zhang K."/>
            <person name="Zhang X."/>
            <person name="Luo M.C."/>
            <person name="Dvorak J."/>
            <person name="Tong Y."/>
            <person name="Wang J."/>
            <person name="Yang H."/>
            <person name="Li Z."/>
            <person name="Wang D."/>
            <person name="Zhang A."/>
            <person name="Wang J."/>
        </authorList>
    </citation>
    <scope>NUCLEOTIDE SEQUENCE</scope>
</reference>
<gene>
    <name evidence="1" type="ORF">TRIUR3_22826</name>
</gene>
<dbReference type="Gene3D" id="1.25.40.10">
    <property type="entry name" value="Tetratricopeptide repeat domain"/>
    <property type="match status" value="1"/>
</dbReference>
<dbReference type="InterPro" id="IPR038645">
    <property type="entry name" value="TTC5_OB_sf"/>
</dbReference>
<dbReference type="eggNOG" id="ENOG502QQ6C">
    <property type="taxonomic scope" value="Eukaryota"/>
</dbReference>
<dbReference type="PROSITE" id="PS50005">
    <property type="entry name" value="TPR"/>
    <property type="match status" value="1"/>
</dbReference>
<proteinExistence type="predicted"/>
<dbReference type="Gene3D" id="2.40.50.550">
    <property type="match status" value="1"/>
</dbReference>
<evidence type="ECO:0000313" key="1">
    <source>
        <dbReference type="EMBL" id="EMS56291.1"/>
    </source>
</evidence>
<dbReference type="PANTHER" id="PTHR26312:SF194">
    <property type="entry name" value="OS01G0506200 PROTEIN"/>
    <property type="match status" value="1"/>
</dbReference>
<organism evidence="1">
    <name type="scientific">Triticum urartu</name>
    <name type="common">Red wild einkorn</name>
    <name type="synonym">Crithodium urartu</name>
    <dbReference type="NCBI Taxonomy" id="4572"/>
    <lineage>
        <taxon>Eukaryota</taxon>
        <taxon>Viridiplantae</taxon>
        <taxon>Streptophyta</taxon>
        <taxon>Embryophyta</taxon>
        <taxon>Tracheophyta</taxon>
        <taxon>Spermatophyta</taxon>
        <taxon>Magnoliopsida</taxon>
        <taxon>Liliopsida</taxon>
        <taxon>Poales</taxon>
        <taxon>Poaceae</taxon>
        <taxon>BOP clade</taxon>
        <taxon>Pooideae</taxon>
        <taxon>Triticodae</taxon>
        <taxon>Triticeae</taxon>
        <taxon>Triticinae</taxon>
        <taxon>Triticum</taxon>
    </lineage>
</organism>
<accession>M7Z9I6</accession>